<name>A0A8E2AJY6_9APHY</name>
<sequence>MSRRCYYIYVVMFYEVFLVTSNAQPAGAYNGPLQYAKLDNIRGKTGPSVVTALQRDVSNQTLRYLEDRQLTVPLPSGPQKWHIVRTGVESSINQVLERLTKSKERGPDIQMTLDSQVPS</sequence>
<accession>A0A8E2AJY6</accession>
<gene>
    <name evidence="1" type="ORF">OBBRIDRAFT_807176</name>
</gene>
<evidence type="ECO:0000313" key="1">
    <source>
        <dbReference type="EMBL" id="OCH85896.1"/>
    </source>
</evidence>
<dbReference type="AlphaFoldDB" id="A0A8E2AJY6"/>
<proteinExistence type="predicted"/>
<evidence type="ECO:0000313" key="2">
    <source>
        <dbReference type="Proteomes" id="UP000250043"/>
    </source>
</evidence>
<organism evidence="1 2">
    <name type="scientific">Obba rivulosa</name>
    <dbReference type="NCBI Taxonomy" id="1052685"/>
    <lineage>
        <taxon>Eukaryota</taxon>
        <taxon>Fungi</taxon>
        <taxon>Dikarya</taxon>
        <taxon>Basidiomycota</taxon>
        <taxon>Agaricomycotina</taxon>
        <taxon>Agaricomycetes</taxon>
        <taxon>Polyporales</taxon>
        <taxon>Gelatoporiaceae</taxon>
        <taxon>Obba</taxon>
    </lineage>
</organism>
<keyword evidence="2" id="KW-1185">Reference proteome</keyword>
<dbReference type="Proteomes" id="UP000250043">
    <property type="component" value="Unassembled WGS sequence"/>
</dbReference>
<reference evidence="1 2" key="1">
    <citation type="submission" date="2016-07" db="EMBL/GenBank/DDBJ databases">
        <title>Draft genome of the white-rot fungus Obba rivulosa 3A-2.</title>
        <authorList>
            <consortium name="DOE Joint Genome Institute"/>
            <person name="Miettinen O."/>
            <person name="Riley R."/>
            <person name="Acob R."/>
            <person name="Barry K."/>
            <person name="Cullen D."/>
            <person name="De Vries R."/>
            <person name="Hainaut M."/>
            <person name="Hatakka A."/>
            <person name="Henrissat B."/>
            <person name="Hilden K."/>
            <person name="Kuo R."/>
            <person name="Labutti K."/>
            <person name="Lipzen A."/>
            <person name="Makela M.R."/>
            <person name="Sandor L."/>
            <person name="Spatafora J.W."/>
            <person name="Grigoriev I.V."/>
            <person name="Hibbett D.S."/>
        </authorList>
    </citation>
    <scope>NUCLEOTIDE SEQUENCE [LARGE SCALE GENOMIC DNA]</scope>
    <source>
        <strain evidence="1 2">3A-2</strain>
    </source>
</reference>
<dbReference type="EMBL" id="KV722556">
    <property type="protein sequence ID" value="OCH85896.1"/>
    <property type="molecule type" value="Genomic_DNA"/>
</dbReference>
<protein>
    <submittedName>
        <fullName evidence="1">Uncharacterized protein</fullName>
    </submittedName>
</protein>